<feature type="compositionally biased region" description="Pro residues" evidence="1">
    <location>
        <begin position="516"/>
        <end position="526"/>
    </location>
</feature>
<dbReference type="AlphaFoldDB" id="A0A0S4J0P1"/>
<dbReference type="Pfam" id="PF00612">
    <property type="entry name" value="IQ"/>
    <property type="match status" value="1"/>
</dbReference>
<feature type="region of interest" description="Disordered" evidence="1">
    <location>
        <begin position="1"/>
        <end position="20"/>
    </location>
</feature>
<reference evidence="3" key="1">
    <citation type="submission" date="2015-09" db="EMBL/GenBank/DDBJ databases">
        <authorList>
            <consortium name="Pathogen Informatics"/>
        </authorList>
    </citation>
    <scope>NUCLEOTIDE SEQUENCE [LARGE SCALE GENOMIC DNA]</scope>
    <source>
        <strain evidence="3">Lake Konstanz</strain>
    </source>
</reference>
<dbReference type="EMBL" id="CYKH01000589">
    <property type="protein sequence ID" value="CUG06471.1"/>
    <property type="molecule type" value="Genomic_DNA"/>
</dbReference>
<dbReference type="InterPro" id="IPR000048">
    <property type="entry name" value="IQ_motif_EF-hand-BS"/>
</dbReference>
<dbReference type="PROSITE" id="PS50096">
    <property type="entry name" value="IQ"/>
    <property type="match status" value="1"/>
</dbReference>
<protein>
    <submittedName>
        <fullName evidence="2">Uncharacterized protein</fullName>
    </submittedName>
</protein>
<dbReference type="VEuPathDB" id="TriTrypDB:BSAL_72830"/>
<feature type="region of interest" description="Disordered" evidence="1">
    <location>
        <begin position="445"/>
        <end position="526"/>
    </location>
</feature>
<evidence type="ECO:0000313" key="2">
    <source>
        <dbReference type="EMBL" id="CUG06471.1"/>
    </source>
</evidence>
<organism evidence="2 3">
    <name type="scientific">Bodo saltans</name>
    <name type="common">Flagellated protozoan</name>
    <dbReference type="NCBI Taxonomy" id="75058"/>
    <lineage>
        <taxon>Eukaryota</taxon>
        <taxon>Discoba</taxon>
        <taxon>Euglenozoa</taxon>
        <taxon>Kinetoplastea</taxon>
        <taxon>Metakinetoplastina</taxon>
        <taxon>Eubodonida</taxon>
        <taxon>Bodonidae</taxon>
        <taxon>Bodo</taxon>
    </lineage>
</organism>
<feature type="compositionally biased region" description="Polar residues" evidence="1">
    <location>
        <begin position="447"/>
        <end position="465"/>
    </location>
</feature>
<accession>A0A0S4J0P1</accession>
<sequence>MLTPASLQNTPNGVNITTPSGAGRYGSGALSIGPSALHMPSGEYHQLPYFTAAHLAYSESMSSMAFPNALTQAFSIRSFRDHKDLLRKSVTMPLESLSALFPPDLVKSASHIGLGLSLSAAGQLDQLSIQGLLNNIAATVIQSVWRKYVARVLVESIRKSRTNAVQKMHNDNLFELHVLTSQTAVRRYLATRRTSMLRSTNAKSQKAAFTRYTVQPPHHEAYEHGSFEIPIGNIDASDLPPGSKFDADGNRIGGEHADGDFAMEMAAVVIQRRVKKHVAERFARVRKELSKRRLSDLGYNAEEEGKLVRAFSRKYSAAEGVLTFARLFTDKSAKAASPVPPSIQLVHRTLSRAGLKSGLNSRLQTPPSQGSALAAVYWDAGGLLLNPRTTFQLWGLRALHDVTMNRRRDDQSFFPNLPLTIWVQGPLESEEEKIRRSARNRADNDQMFMSSPSGRTVPISRSITPRSGRRGLTRSALRRLSPLGLTKSPRSGPLAIVSPRNELNSLNNSGAMRPLFPVPPSPRRNL</sequence>
<name>A0A0S4J0P1_BODSA</name>
<dbReference type="Proteomes" id="UP000051952">
    <property type="component" value="Unassembled WGS sequence"/>
</dbReference>
<evidence type="ECO:0000256" key="1">
    <source>
        <dbReference type="SAM" id="MobiDB-lite"/>
    </source>
</evidence>
<dbReference type="CDD" id="cd23767">
    <property type="entry name" value="IQCD"/>
    <property type="match status" value="1"/>
</dbReference>
<gene>
    <name evidence="2" type="ORF">BSAL_72830</name>
</gene>
<evidence type="ECO:0000313" key="3">
    <source>
        <dbReference type="Proteomes" id="UP000051952"/>
    </source>
</evidence>
<dbReference type="Gene3D" id="1.20.5.190">
    <property type="match status" value="1"/>
</dbReference>
<proteinExistence type="predicted"/>
<feature type="compositionally biased region" description="Polar residues" evidence="1">
    <location>
        <begin position="501"/>
        <end position="510"/>
    </location>
</feature>
<keyword evidence="3" id="KW-1185">Reference proteome</keyword>